<evidence type="ECO:0000256" key="1">
    <source>
        <dbReference type="SAM" id="MobiDB-lite"/>
    </source>
</evidence>
<evidence type="ECO:0000313" key="2">
    <source>
        <dbReference type="EMBL" id="ODM94309.1"/>
    </source>
</evidence>
<feature type="non-terminal residue" evidence="2">
    <location>
        <position position="1"/>
    </location>
</feature>
<accession>A0A1D2MMQ1</accession>
<evidence type="ECO:0000313" key="3">
    <source>
        <dbReference type="Proteomes" id="UP000094527"/>
    </source>
</evidence>
<keyword evidence="3" id="KW-1185">Reference proteome</keyword>
<dbReference type="Proteomes" id="UP000094527">
    <property type="component" value="Unassembled WGS sequence"/>
</dbReference>
<comment type="caution">
    <text evidence="2">The sequence shown here is derived from an EMBL/GenBank/DDBJ whole genome shotgun (WGS) entry which is preliminary data.</text>
</comment>
<sequence length="971" mass="111623">KCEGNGSKIESALAPLRELFLRKPNAHCGGCNDSVPQTAISDKSKVSSRNRTPLPLKPLPLKKASSSNTGLGYLQDGNPREELRTRLINYSEGAGTSFAAHLLRKSEPLISRSLHHKLNFQRDSNPETPVINQRIIQQEDIFEMPTHFNAEPVARCPPLFDKTILENHTFARDIVSKDLKYLRRINVPQQRRPSPQLGDQPLKEINDLCGRKTHDSKLRARDLCKRLCEVPSMTQELDHLYKEYLQRCDGNMQNEACRHLYHIPSSTRQPRRSILKDHMSGQELYRKKSAVPSTHVQFDKAVEVISAITKVKGMHASLRQNERMKLLRQIRRKRDMQPGVIEEKYPLHSKDPKKADNRLDFHHNRDLGGKSDDEEVEEKTAKQDLARLYFTTEAARLVACSKMGAMDRAVLRKKTVKRHPPPRLHIERLPELQENLRKKKVMEKISALNNEMEAFDSKVEGQRRRPGDLQEEPPSEKSFSDLKLKVEILRKQKERDVQSATERNRCRKSSFRQMLPSLADSICGNLINYSLKRASRVSQEELALSTASLRITNQKNIFEEHQVNEINKGLVSDVLEGVLDVVDKICRYRSANGVHPPDTLIEKFLNTLEEHKNDHEHKFMEHRFKEIKGQCETWRKGLDKPDSVYTFLEKSGEPFGDQFFKGKKKYPTNILDPTIPRPRFSLRIEKLIHTAEKIKNEKLKCEEDQPEVEEVREVPPVETCSEMLKGKPKKRPSWKEEIAEYECKMRERERIFMEKQKEEDEATLGFEEYFEKPGTFNSDKDEEEDAMLELSRKTKVCESLPGEGDCVGLFGFGFGSGSYEECEGEDGEMHECEAVEEVQCPTASSSDNLCVDSDGMLECCCEVIPGEEGSDFNPSCENLFDKSKIIEAGKRKLECPTVDDECGLGRVRTPSPDDDFFLVCNQPQNKTDCLGKRWRCFENDEMEEDDLECVIAQYVEGDQDYYLTRDSTIQL</sequence>
<organism evidence="2 3">
    <name type="scientific">Orchesella cincta</name>
    <name type="common">Springtail</name>
    <name type="synonym">Podura cincta</name>
    <dbReference type="NCBI Taxonomy" id="48709"/>
    <lineage>
        <taxon>Eukaryota</taxon>
        <taxon>Metazoa</taxon>
        <taxon>Ecdysozoa</taxon>
        <taxon>Arthropoda</taxon>
        <taxon>Hexapoda</taxon>
        <taxon>Collembola</taxon>
        <taxon>Entomobryomorpha</taxon>
        <taxon>Entomobryoidea</taxon>
        <taxon>Orchesellidae</taxon>
        <taxon>Orchesellinae</taxon>
        <taxon>Orchesella</taxon>
    </lineage>
</organism>
<feature type="compositionally biased region" description="Basic and acidic residues" evidence="1">
    <location>
        <begin position="455"/>
        <end position="479"/>
    </location>
</feature>
<proteinExistence type="predicted"/>
<protein>
    <submittedName>
        <fullName evidence="2">Uncharacterized protein</fullName>
    </submittedName>
</protein>
<dbReference type="AlphaFoldDB" id="A0A1D2MMQ1"/>
<gene>
    <name evidence="2" type="ORF">Ocin01_12373</name>
</gene>
<feature type="region of interest" description="Disordered" evidence="1">
    <location>
        <begin position="31"/>
        <end position="78"/>
    </location>
</feature>
<feature type="compositionally biased region" description="Polar residues" evidence="1">
    <location>
        <begin position="34"/>
        <end position="51"/>
    </location>
</feature>
<reference evidence="2 3" key="1">
    <citation type="journal article" date="2016" name="Genome Biol. Evol.">
        <title>Gene Family Evolution Reflects Adaptation to Soil Environmental Stressors in the Genome of the Collembolan Orchesella cincta.</title>
        <authorList>
            <person name="Faddeeva-Vakhrusheva A."/>
            <person name="Derks M.F."/>
            <person name="Anvar S.Y."/>
            <person name="Agamennone V."/>
            <person name="Suring W."/>
            <person name="Smit S."/>
            <person name="van Straalen N.M."/>
            <person name="Roelofs D."/>
        </authorList>
    </citation>
    <scope>NUCLEOTIDE SEQUENCE [LARGE SCALE GENOMIC DNA]</scope>
    <source>
        <tissue evidence="2">Mixed pool</tissue>
    </source>
</reference>
<feature type="region of interest" description="Disordered" evidence="1">
    <location>
        <begin position="332"/>
        <end position="378"/>
    </location>
</feature>
<feature type="compositionally biased region" description="Basic and acidic residues" evidence="1">
    <location>
        <begin position="341"/>
        <end position="371"/>
    </location>
</feature>
<feature type="region of interest" description="Disordered" evidence="1">
    <location>
        <begin position="453"/>
        <end position="479"/>
    </location>
</feature>
<dbReference type="EMBL" id="LJIJ01000827">
    <property type="protein sequence ID" value="ODM94309.1"/>
    <property type="molecule type" value="Genomic_DNA"/>
</dbReference>
<name>A0A1D2MMQ1_ORCCI</name>